<dbReference type="EMBL" id="JAWDJX010000003">
    <property type="protein sequence ID" value="KAK3057691.1"/>
    <property type="molecule type" value="Genomic_DNA"/>
</dbReference>
<evidence type="ECO:0000256" key="1">
    <source>
        <dbReference type="ARBA" id="ARBA00004141"/>
    </source>
</evidence>
<dbReference type="PROSITE" id="PS50850">
    <property type="entry name" value="MFS"/>
    <property type="match status" value="1"/>
</dbReference>
<accession>A0AAJ0LWH6</accession>
<reference evidence="8" key="1">
    <citation type="submission" date="2023-04" db="EMBL/GenBank/DDBJ databases">
        <title>Black Yeasts Isolated from many extreme environments.</title>
        <authorList>
            <person name="Coleine C."/>
            <person name="Stajich J.E."/>
            <person name="Selbmann L."/>
        </authorList>
    </citation>
    <scope>NUCLEOTIDE SEQUENCE</scope>
    <source>
        <strain evidence="8">CCFEE 5312</strain>
    </source>
</reference>
<keyword evidence="9" id="KW-1185">Reference proteome</keyword>
<feature type="transmembrane region" description="Helical" evidence="6">
    <location>
        <begin position="318"/>
        <end position="340"/>
    </location>
</feature>
<dbReference type="GO" id="GO:0005886">
    <property type="term" value="C:plasma membrane"/>
    <property type="evidence" value="ECO:0007669"/>
    <property type="project" value="TreeGrafter"/>
</dbReference>
<feature type="transmembrane region" description="Helical" evidence="6">
    <location>
        <begin position="116"/>
        <end position="140"/>
    </location>
</feature>
<dbReference type="SUPFAM" id="SSF103473">
    <property type="entry name" value="MFS general substrate transporter"/>
    <property type="match status" value="1"/>
</dbReference>
<feature type="region of interest" description="Disordered" evidence="5">
    <location>
        <begin position="1"/>
        <end position="20"/>
    </location>
</feature>
<dbReference type="GO" id="GO:0022857">
    <property type="term" value="F:transmembrane transporter activity"/>
    <property type="evidence" value="ECO:0007669"/>
    <property type="project" value="InterPro"/>
</dbReference>
<evidence type="ECO:0000313" key="9">
    <source>
        <dbReference type="Proteomes" id="UP001271007"/>
    </source>
</evidence>
<keyword evidence="3 6" id="KW-1133">Transmembrane helix</keyword>
<dbReference type="InterPro" id="IPR011701">
    <property type="entry name" value="MFS"/>
</dbReference>
<feature type="transmembrane region" description="Helical" evidence="6">
    <location>
        <begin position="210"/>
        <end position="230"/>
    </location>
</feature>
<comment type="subcellular location">
    <subcellularLocation>
        <location evidence="1">Membrane</location>
        <topology evidence="1">Multi-pass membrane protein</topology>
    </subcellularLocation>
</comment>
<feature type="transmembrane region" description="Helical" evidence="6">
    <location>
        <begin position="86"/>
        <end position="110"/>
    </location>
</feature>
<protein>
    <recommendedName>
        <fullName evidence="7">Major facilitator superfamily (MFS) profile domain-containing protein</fullName>
    </recommendedName>
</protein>
<evidence type="ECO:0000256" key="5">
    <source>
        <dbReference type="SAM" id="MobiDB-lite"/>
    </source>
</evidence>
<dbReference type="Pfam" id="PF07690">
    <property type="entry name" value="MFS_1"/>
    <property type="match status" value="1"/>
</dbReference>
<dbReference type="InterPro" id="IPR036259">
    <property type="entry name" value="MFS_trans_sf"/>
</dbReference>
<dbReference type="PANTHER" id="PTHR23502:SF47">
    <property type="entry name" value="MAJOR FACILITATOR SUPERFAMILY (MFS) PROFILE DOMAIN-CONTAINING PROTEIN-RELATED"/>
    <property type="match status" value="1"/>
</dbReference>
<feature type="transmembrane region" description="Helical" evidence="6">
    <location>
        <begin position="152"/>
        <end position="170"/>
    </location>
</feature>
<feature type="transmembrane region" description="Helical" evidence="6">
    <location>
        <begin position="352"/>
        <end position="375"/>
    </location>
</feature>
<evidence type="ECO:0000256" key="3">
    <source>
        <dbReference type="ARBA" id="ARBA00022989"/>
    </source>
</evidence>
<comment type="caution">
    <text evidence="8">The sequence shown here is derived from an EMBL/GenBank/DDBJ whole genome shotgun (WGS) entry which is preliminary data.</text>
</comment>
<dbReference type="PANTHER" id="PTHR23502">
    <property type="entry name" value="MAJOR FACILITATOR SUPERFAMILY"/>
    <property type="match status" value="1"/>
</dbReference>
<feature type="transmembrane region" description="Helical" evidence="6">
    <location>
        <begin position="182"/>
        <end position="203"/>
    </location>
</feature>
<name>A0AAJ0LWH6_9PEZI</name>
<keyword evidence="2 6" id="KW-0812">Transmembrane</keyword>
<evidence type="ECO:0000256" key="6">
    <source>
        <dbReference type="SAM" id="Phobius"/>
    </source>
</evidence>
<organism evidence="8 9">
    <name type="scientific">Extremus antarcticus</name>
    <dbReference type="NCBI Taxonomy" id="702011"/>
    <lineage>
        <taxon>Eukaryota</taxon>
        <taxon>Fungi</taxon>
        <taxon>Dikarya</taxon>
        <taxon>Ascomycota</taxon>
        <taxon>Pezizomycotina</taxon>
        <taxon>Dothideomycetes</taxon>
        <taxon>Dothideomycetidae</taxon>
        <taxon>Mycosphaerellales</taxon>
        <taxon>Extremaceae</taxon>
        <taxon>Extremus</taxon>
    </lineage>
</organism>
<evidence type="ECO:0000259" key="7">
    <source>
        <dbReference type="PROSITE" id="PS50850"/>
    </source>
</evidence>
<dbReference type="Gene3D" id="1.20.1250.20">
    <property type="entry name" value="MFS general substrate transporter like domains"/>
    <property type="match status" value="1"/>
</dbReference>
<dbReference type="AlphaFoldDB" id="A0AAJ0LWH6"/>
<feature type="transmembrane region" description="Helical" evidence="6">
    <location>
        <begin position="242"/>
        <end position="262"/>
    </location>
</feature>
<dbReference type="InterPro" id="IPR020846">
    <property type="entry name" value="MFS_dom"/>
</dbReference>
<evidence type="ECO:0000313" key="8">
    <source>
        <dbReference type="EMBL" id="KAK3057691.1"/>
    </source>
</evidence>
<gene>
    <name evidence="8" type="ORF">LTR09_001875</name>
</gene>
<keyword evidence="4 6" id="KW-0472">Membrane</keyword>
<evidence type="ECO:0000256" key="4">
    <source>
        <dbReference type="ARBA" id="ARBA00023136"/>
    </source>
</evidence>
<sequence length="412" mass="45136">MGSTQTPAERSTADLTDVSAKSIANDGMAKDIDVEKQDLGDFEKQALDVAAPVPTEEAPKDGTLVEFDGHDDPGNPKNWTTVRRSVITMSMSMMTFVVTFSSSIFASALGPVTEEFGISTTVAALGVALFLMGFVLGPVLFGPASEVYGRRVPLFCGYVAFAIFQIPVAVAQNVETIMLGRFLSGLCASAPLAVIGGALADMWDPIPRTYAVCAFAAGTFCGPVVGPIVGGFVTESYLGWRWTAWFTLILAAVAGTIGLFVIPETSAQRILQLRAKRLRFKTKNWALHARADENEINFHTICHIYLMRPWVMLVQEPILALMTAYMSYLYGVLYLLFLAYPVSFHEERGWSLGISALPFIAFIVGIFLGTGMMVYSTATNYKRAYLKYGRPVPEERLPPMVWTDVHHYCGIR</sequence>
<proteinExistence type="predicted"/>
<feature type="domain" description="Major facilitator superfamily (MFS) profile" evidence="7">
    <location>
        <begin position="87"/>
        <end position="412"/>
    </location>
</feature>
<evidence type="ECO:0000256" key="2">
    <source>
        <dbReference type="ARBA" id="ARBA00022692"/>
    </source>
</evidence>
<dbReference type="Proteomes" id="UP001271007">
    <property type="component" value="Unassembled WGS sequence"/>
</dbReference>